<evidence type="ECO:0000313" key="8">
    <source>
        <dbReference type="EMBL" id="VDN09135.1"/>
    </source>
</evidence>
<accession>A0A3P7KVX6</accession>
<dbReference type="Pfam" id="PF02301">
    <property type="entry name" value="HORMA"/>
    <property type="match status" value="1"/>
</dbReference>
<keyword evidence="3" id="KW-0132">Cell division</keyword>
<comment type="subcellular location">
    <subcellularLocation>
        <location evidence="1">Nucleus</location>
    </subcellularLocation>
</comment>
<evidence type="ECO:0000256" key="4">
    <source>
        <dbReference type="ARBA" id="ARBA00022776"/>
    </source>
</evidence>
<dbReference type="GO" id="GO:0051301">
    <property type="term" value="P:cell division"/>
    <property type="evidence" value="ECO:0007669"/>
    <property type="project" value="UniProtKB-KW"/>
</dbReference>
<feature type="domain" description="HORMA" evidence="7">
    <location>
        <begin position="25"/>
        <end position="208"/>
    </location>
</feature>
<keyword evidence="6" id="KW-0131">Cell cycle</keyword>
<dbReference type="AlphaFoldDB" id="A0A3P7KVX6"/>
<dbReference type="Proteomes" id="UP000281553">
    <property type="component" value="Unassembled WGS sequence"/>
</dbReference>
<dbReference type="InterPro" id="IPR003511">
    <property type="entry name" value="HORMA_dom"/>
</dbReference>
<dbReference type="EMBL" id="UYRU01046466">
    <property type="protein sequence ID" value="VDN09135.1"/>
    <property type="molecule type" value="Genomic_DNA"/>
</dbReference>
<evidence type="ECO:0000256" key="1">
    <source>
        <dbReference type="ARBA" id="ARBA00004123"/>
    </source>
</evidence>
<evidence type="ECO:0000259" key="7">
    <source>
        <dbReference type="PROSITE" id="PS50815"/>
    </source>
</evidence>
<dbReference type="GO" id="GO:0000776">
    <property type="term" value="C:kinetochore"/>
    <property type="evidence" value="ECO:0007669"/>
    <property type="project" value="TreeGrafter"/>
</dbReference>
<keyword evidence="4" id="KW-0498">Mitosis</keyword>
<dbReference type="GO" id="GO:0007094">
    <property type="term" value="P:mitotic spindle assembly checkpoint signaling"/>
    <property type="evidence" value="ECO:0007669"/>
    <property type="project" value="TreeGrafter"/>
</dbReference>
<dbReference type="GO" id="GO:0005654">
    <property type="term" value="C:nucleoplasm"/>
    <property type="evidence" value="ECO:0007669"/>
    <property type="project" value="TreeGrafter"/>
</dbReference>
<evidence type="ECO:0000313" key="9">
    <source>
        <dbReference type="Proteomes" id="UP000281553"/>
    </source>
</evidence>
<keyword evidence="5" id="KW-0539">Nucleus</keyword>
<dbReference type="InterPro" id="IPR036570">
    <property type="entry name" value="HORMA_dom_sf"/>
</dbReference>
<dbReference type="PANTHER" id="PTHR11842">
    <property type="entry name" value="MITOTIC SPINDLE ASSEMBLY CHECKPOINT PROTEIN MAD2"/>
    <property type="match status" value="1"/>
</dbReference>
<keyword evidence="9" id="KW-1185">Reference proteome</keyword>
<protein>
    <recommendedName>
        <fullName evidence="7">HORMA domain-containing protein</fullName>
    </recommendedName>
</protein>
<dbReference type="SUPFAM" id="SSF56019">
    <property type="entry name" value="The spindle assembly checkpoint protein mad2"/>
    <property type="match status" value="1"/>
</dbReference>
<evidence type="ECO:0000256" key="6">
    <source>
        <dbReference type="ARBA" id="ARBA00023306"/>
    </source>
</evidence>
<evidence type="ECO:0000256" key="3">
    <source>
        <dbReference type="ARBA" id="ARBA00022618"/>
    </source>
</evidence>
<evidence type="ECO:0000256" key="5">
    <source>
        <dbReference type="ARBA" id="ARBA00023242"/>
    </source>
</evidence>
<gene>
    <name evidence="8" type="ORF">DILT_LOCUS4966</name>
</gene>
<organism evidence="8 9">
    <name type="scientific">Dibothriocephalus latus</name>
    <name type="common">Fish tapeworm</name>
    <name type="synonym">Diphyllobothrium latum</name>
    <dbReference type="NCBI Taxonomy" id="60516"/>
    <lineage>
        <taxon>Eukaryota</taxon>
        <taxon>Metazoa</taxon>
        <taxon>Spiralia</taxon>
        <taxon>Lophotrochozoa</taxon>
        <taxon>Platyhelminthes</taxon>
        <taxon>Cestoda</taxon>
        <taxon>Eucestoda</taxon>
        <taxon>Diphyllobothriidea</taxon>
        <taxon>Diphyllobothriidae</taxon>
        <taxon>Dibothriocephalus</taxon>
    </lineage>
</organism>
<dbReference type="Gene3D" id="3.30.900.10">
    <property type="entry name" value="HORMA domain"/>
    <property type="match status" value="1"/>
</dbReference>
<dbReference type="InterPro" id="IPR045091">
    <property type="entry name" value="Mad2-like"/>
</dbReference>
<evidence type="ECO:0000256" key="2">
    <source>
        <dbReference type="ARBA" id="ARBA00010348"/>
    </source>
</evidence>
<dbReference type="GO" id="GO:0005737">
    <property type="term" value="C:cytoplasm"/>
    <property type="evidence" value="ECO:0007669"/>
    <property type="project" value="TreeGrafter"/>
</dbReference>
<dbReference type="PANTHER" id="PTHR11842:SF11">
    <property type="entry name" value="MITOTIC SPINDLE ASSEMBLY CHECKPOINT PROTEIN MAD2A"/>
    <property type="match status" value="1"/>
</dbReference>
<comment type="similarity">
    <text evidence="2">Belongs to the MAD2 family.</text>
</comment>
<proteinExistence type="inferred from homology"/>
<sequence length="213" mass="24423">MTTQASVVSNAIDLKGSVEVVADYFCMSIFFPTISDVAINNILYVRGIYPERLFKQVKKFDRTVLITIDEELDKYLKCIVDQMRGKVTFCLLAVWLQNGSLKRLVLAIKCSKTDEVLERWQFNVIREDTSDVKQVPVYHLIFSEVSLRRPLSKSVPNLALFFDLLVYTDKNSDVPEGWGETGPRFISNSTEVPLRSFSTRIHKVESIVSYRVL</sequence>
<dbReference type="PROSITE" id="PS50815">
    <property type="entry name" value="HORMA"/>
    <property type="match status" value="1"/>
</dbReference>
<name>A0A3P7KVX6_DIBLA</name>
<reference evidence="8 9" key="1">
    <citation type="submission" date="2018-11" db="EMBL/GenBank/DDBJ databases">
        <authorList>
            <consortium name="Pathogen Informatics"/>
        </authorList>
    </citation>
    <scope>NUCLEOTIDE SEQUENCE [LARGE SCALE GENOMIC DNA]</scope>
</reference>
<dbReference type="OrthoDB" id="1806at2759"/>